<sequence>MKRILATALLALISVQANAKCADRYYYYEAKPTVLQIKKWNIYQDLTLQNSKEIQDIKMLNNICTNTKNYRHNSVVYVNYIVDANSWSKIKNPLYKNLTIKFPSGIFGDGTMRQVDINEIHQKNRLNYFQFQTEYKSGSSISSVTVYIVRKGVDEMYTPKLHFSKYKELQRDGYFFTEFRK</sequence>
<reference evidence="2 3" key="1">
    <citation type="submission" date="2017-08" db="EMBL/GenBank/DDBJ databases">
        <title>Genomic and metabolic characterisation of spoilage-associated Pseudomonas species.</title>
        <authorList>
            <person name="Stanborough T."/>
            <person name="Fegan N."/>
            <person name="Powell S.M."/>
            <person name="Singh T."/>
            <person name="Tamplin M.L."/>
            <person name="Chandry P.S."/>
        </authorList>
    </citation>
    <scope>NUCLEOTIDE SEQUENCE [LARGE SCALE GENOMIC DNA]</scope>
    <source>
        <strain evidence="2 3">F1820</strain>
    </source>
</reference>
<comment type="caution">
    <text evidence="2">The sequence shown here is derived from an EMBL/GenBank/DDBJ whole genome shotgun (WGS) entry which is preliminary data.</text>
</comment>
<dbReference type="Proteomes" id="UP000216113">
    <property type="component" value="Unassembled WGS sequence"/>
</dbReference>
<organism evidence="2 3">
    <name type="scientific">Pseudomonas fragi</name>
    <dbReference type="NCBI Taxonomy" id="296"/>
    <lineage>
        <taxon>Bacteria</taxon>
        <taxon>Pseudomonadati</taxon>
        <taxon>Pseudomonadota</taxon>
        <taxon>Gammaproteobacteria</taxon>
        <taxon>Pseudomonadales</taxon>
        <taxon>Pseudomonadaceae</taxon>
        <taxon>Pseudomonas</taxon>
    </lineage>
</organism>
<accession>A0A266LRB8</accession>
<dbReference type="RefSeq" id="WP_095030202.1">
    <property type="nucleotide sequence ID" value="NZ_NQKL01000014.1"/>
</dbReference>
<name>A0A266LRB8_PSEFR</name>
<evidence type="ECO:0000313" key="3">
    <source>
        <dbReference type="Proteomes" id="UP000216113"/>
    </source>
</evidence>
<proteinExistence type="predicted"/>
<protein>
    <submittedName>
        <fullName evidence="2">Uncharacterized protein</fullName>
    </submittedName>
</protein>
<keyword evidence="1" id="KW-0732">Signal</keyword>
<feature type="signal peptide" evidence="1">
    <location>
        <begin position="1"/>
        <end position="19"/>
    </location>
</feature>
<dbReference type="EMBL" id="NQKL01000014">
    <property type="protein sequence ID" value="OZY40569.1"/>
    <property type="molecule type" value="Genomic_DNA"/>
</dbReference>
<feature type="chain" id="PRO_5012876458" evidence="1">
    <location>
        <begin position="20"/>
        <end position="181"/>
    </location>
</feature>
<evidence type="ECO:0000313" key="2">
    <source>
        <dbReference type="EMBL" id="OZY40569.1"/>
    </source>
</evidence>
<dbReference type="AlphaFoldDB" id="A0A266LRB8"/>
<gene>
    <name evidence="2" type="ORF">CJF43_17180</name>
</gene>
<evidence type="ECO:0000256" key="1">
    <source>
        <dbReference type="SAM" id="SignalP"/>
    </source>
</evidence>